<keyword evidence="1" id="KW-0812">Transmembrane</keyword>
<evidence type="ECO:0000313" key="3">
    <source>
        <dbReference type="Proteomes" id="UP000574133"/>
    </source>
</evidence>
<protein>
    <submittedName>
        <fullName evidence="2">Uncharacterized protein</fullName>
    </submittedName>
</protein>
<keyword evidence="1" id="KW-0472">Membrane</keyword>
<organism evidence="2 3">
    <name type="scientific">Cohnella lubricantis</name>
    <dbReference type="NCBI Taxonomy" id="2163172"/>
    <lineage>
        <taxon>Bacteria</taxon>
        <taxon>Bacillati</taxon>
        <taxon>Bacillota</taxon>
        <taxon>Bacilli</taxon>
        <taxon>Bacillales</taxon>
        <taxon>Paenibacillaceae</taxon>
        <taxon>Cohnella</taxon>
    </lineage>
</organism>
<evidence type="ECO:0000256" key="1">
    <source>
        <dbReference type="SAM" id="Phobius"/>
    </source>
</evidence>
<reference evidence="2 3" key="1">
    <citation type="submission" date="2020-08" db="EMBL/GenBank/DDBJ databases">
        <title>Cohnella phylogeny.</title>
        <authorList>
            <person name="Dunlap C."/>
        </authorList>
    </citation>
    <scope>NUCLEOTIDE SEQUENCE [LARGE SCALE GENOMIC DNA]</scope>
    <source>
        <strain evidence="2 3">DSM 103658</strain>
    </source>
</reference>
<accession>A0A841TF10</accession>
<keyword evidence="3" id="KW-1185">Reference proteome</keyword>
<dbReference type="Proteomes" id="UP000574133">
    <property type="component" value="Unassembled WGS sequence"/>
</dbReference>
<gene>
    <name evidence="2" type="ORF">H4Q31_10785</name>
</gene>
<evidence type="ECO:0000313" key="2">
    <source>
        <dbReference type="EMBL" id="MBB6677810.1"/>
    </source>
</evidence>
<sequence length="183" mass="22128">MRVDTSEIVTISTFIYYYTCFLAIEVTGLLSYAVYKFSIDKEDRDIFERNKHRRMSHVKVFIQINDELKENYNIYIKERGSTNWSFYSEFEVNHFRKQFGYNATGQEFKIIKWSELKGDLIMILNDLKNTTLLGNYEYIYQRLNEIMKYIDKNQLDINLFKNMKTTFEEVLKENEKIINYLSV</sequence>
<dbReference type="EMBL" id="JACJVN010000037">
    <property type="protein sequence ID" value="MBB6677810.1"/>
    <property type="molecule type" value="Genomic_DNA"/>
</dbReference>
<dbReference type="RefSeq" id="WP_185179090.1">
    <property type="nucleotide sequence ID" value="NZ_CBCSEP010000014.1"/>
</dbReference>
<feature type="transmembrane region" description="Helical" evidence="1">
    <location>
        <begin position="15"/>
        <end position="35"/>
    </location>
</feature>
<proteinExistence type="predicted"/>
<comment type="caution">
    <text evidence="2">The sequence shown here is derived from an EMBL/GenBank/DDBJ whole genome shotgun (WGS) entry which is preliminary data.</text>
</comment>
<dbReference type="AlphaFoldDB" id="A0A841TF10"/>
<name>A0A841TF10_9BACL</name>
<keyword evidence="1" id="KW-1133">Transmembrane helix</keyword>